<accession>A0ABX7G423</accession>
<organism evidence="2 3">
    <name type="scientific">Shewanella litorisediminis</name>
    <dbReference type="NCBI Taxonomy" id="1173586"/>
    <lineage>
        <taxon>Bacteria</taxon>
        <taxon>Pseudomonadati</taxon>
        <taxon>Pseudomonadota</taxon>
        <taxon>Gammaproteobacteria</taxon>
        <taxon>Alteromonadales</taxon>
        <taxon>Shewanellaceae</taxon>
        <taxon>Shewanella</taxon>
    </lineage>
</organism>
<sequence length="258" mass="29117">MTLRQPWTRDHLLVAFHLYNKMPFGQIRHGNKEIASTAKLMGRTASSLSMKMANIASCDPSITESGRSGLKGASKADKQMWLEMSNDRENFYVAAADAVLKLYRSQGQLPPDISHFIEGTTDYSSAENVTLTKTRIGQSQFRLAVLSAYDFKCCITGIDIADLLVASHIVPWRLDTANRLNPSNGLCLSALHDKAFDKGLITLNDQLEVTLSSKLLQQNNRALTDNFERYENRQIFIPKKFMPSQQFLSHHRNHIFQP</sequence>
<evidence type="ECO:0000313" key="2">
    <source>
        <dbReference type="EMBL" id="QRH02111.1"/>
    </source>
</evidence>
<dbReference type="GO" id="GO:0004519">
    <property type="term" value="F:endonuclease activity"/>
    <property type="evidence" value="ECO:0007669"/>
    <property type="project" value="UniProtKB-KW"/>
</dbReference>
<gene>
    <name evidence="2" type="ORF">JQC75_01380</name>
</gene>
<dbReference type="InterPro" id="IPR003615">
    <property type="entry name" value="HNH_nuc"/>
</dbReference>
<feature type="domain" description="HNH nuclease" evidence="1">
    <location>
        <begin position="153"/>
        <end position="204"/>
    </location>
</feature>
<evidence type="ECO:0000313" key="3">
    <source>
        <dbReference type="Proteomes" id="UP000596252"/>
    </source>
</evidence>
<keyword evidence="3" id="KW-1185">Reference proteome</keyword>
<dbReference type="RefSeq" id="WP_203325742.1">
    <property type="nucleotide sequence ID" value="NZ_CP069213.1"/>
</dbReference>
<evidence type="ECO:0000259" key="1">
    <source>
        <dbReference type="Pfam" id="PF13391"/>
    </source>
</evidence>
<keyword evidence="2" id="KW-0378">Hydrolase</keyword>
<reference evidence="2 3" key="1">
    <citation type="journal article" date="2012" name="Antonie Van Leeuwenhoek">
        <title>Shewanella litorisediminis sp. nov., a gammaproteobacterium isolated from a tidal flat sediment.</title>
        <authorList>
            <person name="Lee M.H."/>
            <person name="Yoon J.H."/>
        </authorList>
    </citation>
    <scope>NUCLEOTIDE SEQUENCE [LARGE SCALE GENOMIC DNA]</scope>
    <source>
        <strain evidence="2 3">SMK1-12</strain>
    </source>
</reference>
<name>A0ABX7G423_9GAMM</name>
<protein>
    <submittedName>
        <fullName evidence="2">HNH endonuclease</fullName>
    </submittedName>
</protein>
<dbReference type="EMBL" id="CP069213">
    <property type="protein sequence ID" value="QRH02111.1"/>
    <property type="molecule type" value="Genomic_DNA"/>
</dbReference>
<keyword evidence="2" id="KW-0255">Endonuclease</keyword>
<dbReference type="Pfam" id="PF13391">
    <property type="entry name" value="HNH_2"/>
    <property type="match status" value="1"/>
</dbReference>
<dbReference type="Proteomes" id="UP000596252">
    <property type="component" value="Chromosome"/>
</dbReference>
<proteinExistence type="predicted"/>
<keyword evidence="2" id="KW-0540">Nuclease</keyword>